<dbReference type="Pfam" id="PF08486">
    <property type="entry name" value="SpoIID"/>
    <property type="match status" value="1"/>
</dbReference>
<evidence type="ECO:0000259" key="2">
    <source>
        <dbReference type="Pfam" id="PF08486"/>
    </source>
</evidence>
<dbReference type="InterPro" id="IPR051922">
    <property type="entry name" value="Bact_Sporulation_Assoc"/>
</dbReference>
<accession>A0A6N2RRV2</accession>
<dbReference type="PANTHER" id="PTHR30032:SF4">
    <property type="entry name" value="AMIDASE ENHANCER"/>
    <property type="match status" value="1"/>
</dbReference>
<proteinExistence type="predicted"/>
<dbReference type="PANTHER" id="PTHR30032">
    <property type="entry name" value="N-ACETYLMURAMOYL-L-ALANINE AMIDASE-RELATED"/>
    <property type="match status" value="1"/>
</dbReference>
<evidence type="ECO:0000313" key="3">
    <source>
        <dbReference type="EMBL" id="VYS83827.1"/>
    </source>
</evidence>
<dbReference type="InterPro" id="IPR013486">
    <property type="entry name" value="SpoIID/LytB"/>
</dbReference>
<evidence type="ECO:0000256" key="1">
    <source>
        <dbReference type="SAM" id="Coils"/>
    </source>
</evidence>
<dbReference type="EMBL" id="CACRST010000009">
    <property type="protein sequence ID" value="VYS83827.1"/>
    <property type="molecule type" value="Genomic_DNA"/>
</dbReference>
<reference evidence="3" key="1">
    <citation type="submission" date="2019-11" db="EMBL/GenBank/DDBJ databases">
        <authorList>
            <person name="Feng L."/>
        </authorList>
    </citation>
    <scope>NUCLEOTIDE SEQUENCE</scope>
    <source>
        <strain evidence="3">BgluceraseaLFYP119</strain>
    </source>
</reference>
<dbReference type="RefSeq" id="WP_412860667.1">
    <property type="nucleotide sequence ID" value="NZ_CACRST010000009.1"/>
</dbReference>
<feature type="domain" description="Sporulation stage II protein D amidase enhancer LytB N-terminal" evidence="2">
    <location>
        <begin position="134"/>
        <end position="223"/>
    </location>
</feature>
<keyword evidence="1" id="KW-0175">Coiled coil</keyword>
<dbReference type="GO" id="GO:0030288">
    <property type="term" value="C:outer membrane-bounded periplasmic space"/>
    <property type="evidence" value="ECO:0007669"/>
    <property type="project" value="TreeGrafter"/>
</dbReference>
<name>A0A6N2RRV2_9FIRM</name>
<dbReference type="InterPro" id="IPR013693">
    <property type="entry name" value="SpoIID/LytB_N"/>
</dbReference>
<sequence length="413" mass="46155">MTLLAWLSVLNQAASSQLNEKKEYLKLAQQMEKSRKREEATKKEKTEREVSLKKENSMIRVLLKNEKEDSYFHPDVTLKRNGEKFYYGRETVDEAGGTIKIPEDKKGIQILSMSRQCGAPVYQGSMEIKSNPQGLLLINELSLETYLEAVVPSEMPSYYELEALKAQAVCARTYAWKQIQEGRLKEYGADVDDSVSFQVYGNILPQKETSRGVRETEGQILCYNGEPVQAYYFSTSAGATSTDEIWGAETPAPYLKSVACEFDSQQPWSRWTTKVDWEDLTERAEQKTGRKEEVLAVAVTEKNESGAVTGLTVTTETGAFTLEEEYTIREFLSPSGKVVTEKDGRETEGGGLLPSAYFTLKAVPKDSLSITGGGYGHGVGMSQNGANQMAAEGYGYWEILEYFFKDVQLGTIE</sequence>
<protein>
    <submittedName>
        <fullName evidence="3">Amidase enhancer</fullName>
    </submittedName>
</protein>
<feature type="coiled-coil region" evidence="1">
    <location>
        <begin position="21"/>
        <end position="48"/>
    </location>
</feature>
<organism evidence="3">
    <name type="scientific">Blautia glucerasea</name>
    <dbReference type="NCBI Taxonomy" id="536633"/>
    <lineage>
        <taxon>Bacteria</taxon>
        <taxon>Bacillati</taxon>
        <taxon>Bacillota</taxon>
        <taxon>Clostridia</taxon>
        <taxon>Lachnospirales</taxon>
        <taxon>Lachnospiraceae</taxon>
        <taxon>Blautia</taxon>
    </lineage>
</organism>
<dbReference type="GO" id="GO:0030435">
    <property type="term" value="P:sporulation resulting in formation of a cellular spore"/>
    <property type="evidence" value="ECO:0007669"/>
    <property type="project" value="InterPro"/>
</dbReference>
<dbReference type="NCBIfam" id="TIGR02669">
    <property type="entry name" value="SpoIID_LytB"/>
    <property type="match status" value="1"/>
</dbReference>
<dbReference type="AlphaFoldDB" id="A0A6N2RRV2"/>
<gene>
    <name evidence="3" type="primary">lytB_1</name>
    <name evidence="3" type="ORF">BGLFYP119_00790</name>
</gene>